<dbReference type="InterPro" id="IPR000990">
    <property type="entry name" value="Innexin"/>
</dbReference>
<dbReference type="Proteomes" id="UP000887565">
    <property type="component" value="Unplaced"/>
</dbReference>
<evidence type="ECO:0000256" key="1">
    <source>
        <dbReference type="ARBA" id="ARBA00004610"/>
    </source>
</evidence>
<dbReference type="GO" id="GO:0005921">
    <property type="term" value="C:gap junction"/>
    <property type="evidence" value="ECO:0007669"/>
    <property type="project" value="UniProtKB-SubCell"/>
</dbReference>
<keyword evidence="5 12" id="KW-0812">Transmembrane</keyword>
<organism evidence="13 14">
    <name type="scientific">Romanomermis culicivorax</name>
    <name type="common">Nematode worm</name>
    <dbReference type="NCBI Taxonomy" id="13658"/>
    <lineage>
        <taxon>Eukaryota</taxon>
        <taxon>Metazoa</taxon>
        <taxon>Ecdysozoa</taxon>
        <taxon>Nematoda</taxon>
        <taxon>Enoplea</taxon>
        <taxon>Dorylaimia</taxon>
        <taxon>Mermithida</taxon>
        <taxon>Mermithoidea</taxon>
        <taxon>Mermithidae</taxon>
        <taxon>Romanomermis</taxon>
    </lineage>
</organism>
<evidence type="ECO:0000256" key="6">
    <source>
        <dbReference type="ARBA" id="ARBA00022868"/>
    </source>
</evidence>
<evidence type="ECO:0000256" key="12">
    <source>
        <dbReference type="SAM" id="Phobius"/>
    </source>
</evidence>
<keyword evidence="3" id="KW-0813">Transport</keyword>
<evidence type="ECO:0000256" key="11">
    <source>
        <dbReference type="ARBA" id="ARBA00023303"/>
    </source>
</evidence>
<dbReference type="PANTHER" id="PTHR11893:SF30">
    <property type="entry name" value="INNEXIN UNC-9"/>
    <property type="match status" value="1"/>
</dbReference>
<dbReference type="Pfam" id="PF00876">
    <property type="entry name" value="Innexin"/>
    <property type="match status" value="1"/>
</dbReference>
<dbReference type="WBParaSite" id="nRc.2.0.1.t20374-RA">
    <property type="protein sequence ID" value="nRc.2.0.1.t20374-RA"/>
    <property type="gene ID" value="nRc.2.0.1.g20374"/>
</dbReference>
<keyword evidence="13" id="KW-1185">Reference proteome</keyword>
<evidence type="ECO:0000313" key="14">
    <source>
        <dbReference type="WBParaSite" id="nRc.2.0.1.t20374-RA"/>
    </source>
</evidence>
<comment type="subcellular location">
    <subcellularLocation>
        <location evidence="1">Cell junction</location>
        <location evidence="1">Gap junction</location>
    </subcellularLocation>
    <subcellularLocation>
        <location evidence="2">Cell membrane</location>
        <topology evidence="2">Multi-pass membrane protein</topology>
    </subcellularLocation>
</comment>
<evidence type="ECO:0000256" key="7">
    <source>
        <dbReference type="ARBA" id="ARBA00022949"/>
    </source>
</evidence>
<evidence type="ECO:0000256" key="4">
    <source>
        <dbReference type="ARBA" id="ARBA00022475"/>
    </source>
</evidence>
<keyword evidence="6" id="KW-0303">Gap junction</keyword>
<dbReference type="GO" id="GO:0005886">
    <property type="term" value="C:plasma membrane"/>
    <property type="evidence" value="ECO:0007669"/>
    <property type="project" value="UniProtKB-SubCell"/>
</dbReference>
<dbReference type="GO" id="GO:0005243">
    <property type="term" value="F:gap junction channel activity"/>
    <property type="evidence" value="ECO:0007669"/>
    <property type="project" value="TreeGrafter"/>
</dbReference>
<keyword evidence="10 12" id="KW-0472">Membrane</keyword>
<evidence type="ECO:0000256" key="3">
    <source>
        <dbReference type="ARBA" id="ARBA00022448"/>
    </source>
</evidence>
<evidence type="ECO:0000256" key="5">
    <source>
        <dbReference type="ARBA" id="ARBA00022692"/>
    </source>
</evidence>
<keyword evidence="11" id="KW-0407">Ion channel</keyword>
<accession>A0A915J2M8</accession>
<evidence type="ECO:0000256" key="10">
    <source>
        <dbReference type="ARBA" id="ARBA00023136"/>
    </source>
</evidence>
<feature type="transmembrane region" description="Helical" evidence="12">
    <location>
        <begin position="65"/>
        <end position="88"/>
    </location>
</feature>
<reference evidence="14" key="1">
    <citation type="submission" date="2022-11" db="UniProtKB">
        <authorList>
            <consortium name="WormBaseParasite"/>
        </authorList>
    </citation>
    <scope>IDENTIFICATION</scope>
</reference>
<keyword evidence="8 12" id="KW-1133">Transmembrane helix</keyword>
<protein>
    <submittedName>
        <fullName evidence="14">Uncharacterized protein</fullName>
    </submittedName>
</protein>
<evidence type="ECO:0000313" key="13">
    <source>
        <dbReference type="Proteomes" id="UP000887565"/>
    </source>
</evidence>
<keyword evidence="7" id="KW-0965">Cell junction</keyword>
<dbReference type="PANTHER" id="PTHR11893">
    <property type="entry name" value="INNEXIN"/>
    <property type="match status" value="1"/>
</dbReference>
<evidence type="ECO:0000256" key="2">
    <source>
        <dbReference type="ARBA" id="ARBA00004651"/>
    </source>
</evidence>
<feature type="transmembrane region" description="Helical" evidence="12">
    <location>
        <begin position="100"/>
        <end position="123"/>
    </location>
</feature>
<evidence type="ECO:0000256" key="9">
    <source>
        <dbReference type="ARBA" id="ARBA00023065"/>
    </source>
</evidence>
<proteinExistence type="predicted"/>
<dbReference type="GO" id="GO:0034220">
    <property type="term" value="P:monoatomic ion transmembrane transport"/>
    <property type="evidence" value="ECO:0007669"/>
    <property type="project" value="UniProtKB-KW"/>
</dbReference>
<sequence>MACDSRLLDKESRQKALDIISTHVEESLHIKHHIGAGTKFKLINVFVCTRSAGSAVTCLYLSIKFLYGINVASQILLLNALLGSKFITCANPNESFVLDIILYILLLCATICSFIYWIFITVLPGRRLNFVNKYLVGLEGYRMVDSQSLRRFVFNFLRYDGVFLLRMTATHAGDLACCDLAKTLWNRFHDNKERAHDI</sequence>
<keyword evidence="4" id="KW-1003">Cell membrane</keyword>
<name>A0A915J2M8_ROMCU</name>
<evidence type="ECO:0000256" key="8">
    <source>
        <dbReference type="ARBA" id="ARBA00022989"/>
    </source>
</evidence>
<dbReference type="AlphaFoldDB" id="A0A915J2M8"/>
<keyword evidence="9" id="KW-0406">Ion transport</keyword>